<comment type="caution">
    <text evidence="2">The sequence shown here is derived from an EMBL/GenBank/DDBJ whole genome shotgun (WGS) entry which is preliminary data.</text>
</comment>
<protein>
    <submittedName>
        <fullName evidence="2">Uncharacterized protein</fullName>
    </submittedName>
</protein>
<evidence type="ECO:0000313" key="3">
    <source>
        <dbReference type="Proteomes" id="UP001595583"/>
    </source>
</evidence>
<organism evidence="2 3">
    <name type="scientific">Aquamicrobium soli</name>
    <dbReference type="NCBI Taxonomy" id="1811518"/>
    <lineage>
        <taxon>Bacteria</taxon>
        <taxon>Pseudomonadati</taxon>
        <taxon>Pseudomonadota</taxon>
        <taxon>Alphaproteobacteria</taxon>
        <taxon>Hyphomicrobiales</taxon>
        <taxon>Phyllobacteriaceae</taxon>
        <taxon>Aquamicrobium</taxon>
    </lineage>
</organism>
<name>A0ABV7KD21_9HYPH</name>
<reference evidence="3" key="1">
    <citation type="journal article" date="2019" name="Int. J. Syst. Evol. Microbiol.">
        <title>The Global Catalogue of Microorganisms (GCM) 10K type strain sequencing project: providing services to taxonomists for standard genome sequencing and annotation.</title>
        <authorList>
            <consortium name="The Broad Institute Genomics Platform"/>
            <consortium name="The Broad Institute Genome Sequencing Center for Infectious Disease"/>
            <person name="Wu L."/>
            <person name="Ma J."/>
        </authorList>
    </citation>
    <scope>NUCLEOTIDE SEQUENCE [LARGE SCALE GENOMIC DNA]</scope>
    <source>
        <strain evidence="3">KCTC 52165</strain>
    </source>
</reference>
<accession>A0ABV7KD21</accession>
<proteinExistence type="predicted"/>
<evidence type="ECO:0000256" key="1">
    <source>
        <dbReference type="SAM" id="MobiDB-lite"/>
    </source>
</evidence>
<sequence length="258" mass="28802">MTVTTEIKIVPLPMGAATGAAVSFPKDAERNARFRARFPKARWSAATGSWLITGKTAAQRAELWAEEEAARGDREARLRMRAEIDRAWHDADPAVRAAKETEKRQRAAEEARKDATRQAALDARRYRPDEAMIERIIADHMVIVEADKASFGSAYTVTPERLRAFLRLGVAPGESTAAGPDKENFGASLTVTYLGNGRMLTVSKFPRVRGRNGRWQEIEVSRRETEADASLMEKLLSDLAWREYRPRSGFGLPKATSR</sequence>
<dbReference type="Proteomes" id="UP001595583">
    <property type="component" value="Unassembled WGS sequence"/>
</dbReference>
<feature type="region of interest" description="Disordered" evidence="1">
    <location>
        <begin position="96"/>
        <end position="118"/>
    </location>
</feature>
<dbReference type="EMBL" id="JBHRTK010000013">
    <property type="protein sequence ID" value="MFC3207502.1"/>
    <property type="molecule type" value="Genomic_DNA"/>
</dbReference>
<dbReference type="RefSeq" id="WP_378221786.1">
    <property type="nucleotide sequence ID" value="NZ_JBHRTK010000013.1"/>
</dbReference>
<evidence type="ECO:0000313" key="2">
    <source>
        <dbReference type="EMBL" id="MFC3207502.1"/>
    </source>
</evidence>
<keyword evidence="3" id="KW-1185">Reference proteome</keyword>
<gene>
    <name evidence="2" type="ORF">ACFOHJ_14860</name>
</gene>